<dbReference type="PANTHER" id="PTHR35525">
    <property type="entry name" value="BLL6575 PROTEIN"/>
    <property type="match status" value="1"/>
</dbReference>
<sequence length="174" mass="19102">MDYEAYAEGAVELVNLDLDSVATVQALVRRRGWERLQARPRDLAELRKAQDRLAVVVDRSAAGDAAAVVREVNALLLAHPIRPQVAGHDARNWHLHVHDGGTVAETLIGEAIFGLAFLITELGADRLGRCEAPGCDRAYLDTSSNRSRRYCGTRCATRVNVAAHRRRQAAQSKP</sequence>
<name>A0A4R6SBF9_LABRH</name>
<evidence type="ECO:0000313" key="3">
    <source>
        <dbReference type="Proteomes" id="UP000295444"/>
    </source>
</evidence>
<dbReference type="PANTHER" id="PTHR35525:SF3">
    <property type="entry name" value="BLL6575 PROTEIN"/>
    <property type="match status" value="1"/>
</dbReference>
<comment type="caution">
    <text evidence="2">The sequence shown here is derived from an EMBL/GenBank/DDBJ whole genome shotgun (WGS) entry which is preliminary data.</text>
</comment>
<dbReference type="RefSeq" id="WP_133852098.1">
    <property type="nucleotide sequence ID" value="NZ_SNXZ01000004.1"/>
</dbReference>
<dbReference type="InterPro" id="IPR010852">
    <property type="entry name" value="ABATE"/>
</dbReference>
<dbReference type="Proteomes" id="UP000295444">
    <property type="component" value="Unassembled WGS sequence"/>
</dbReference>
<evidence type="ECO:0000259" key="1">
    <source>
        <dbReference type="Pfam" id="PF11706"/>
    </source>
</evidence>
<dbReference type="InterPro" id="IPR021005">
    <property type="entry name" value="Znf_CGNR"/>
</dbReference>
<organism evidence="2 3">
    <name type="scientific">Labedaea rhizosphaerae</name>
    <dbReference type="NCBI Taxonomy" id="598644"/>
    <lineage>
        <taxon>Bacteria</taxon>
        <taxon>Bacillati</taxon>
        <taxon>Actinomycetota</taxon>
        <taxon>Actinomycetes</taxon>
        <taxon>Pseudonocardiales</taxon>
        <taxon>Pseudonocardiaceae</taxon>
        <taxon>Labedaea</taxon>
    </lineage>
</organism>
<accession>A0A4R6SBF9</accession>
<protein>
    <submittedName>
        <fullName evidence="2">CGNR zinc finger protein</fullName>
    </submittedName>
</protein>
<dbReference type="InterPro" id="IPR023286">
    <property type="entry name" value="ABATE_dom_sf"/>
</dbReference>
<evidence type="ECO:0000313" key="2">
    <source>
        <dbReference type="EMBL" id="TDP96797.1"/>
    </source>
</evidence>
<gene>
    <name evidence="2" type="ORF">EV186_104785</name>
</gene>
<proteinExistence type="predicted"/>
<dbReference type="AlphaFoldDB" id="A0A4R6SBF9"/>
<dbReference type="Gene3D" id="1.10.3300.10">
    <property type="entry name" value="Jann2411-like domain"/>
    <property type="match status" value="1"/>
</dbReference>
<keyword evidence="3" id="KW-1185">Reference proteome</keyword>
<reference evidence="2 3" key="1">
    <citation type="submission" date="2019-03" db="EMBL/GenBank/DDBJ databases">
        <title>Genomic Encyclopedia of Type Strains, Phase IV (KMG-IV): sequencing the most valuable type-strain genomes for metagenomic binning, comparative biology and taxonomic classification.</title>
        <authorList>
            <person name="Goeker M."/>
        </authorList>
    </citation>
    <scope>NUCLEOTIDE SEQUENCE [LARGE SCALE GENOMIC DNA]</scope>
    <source>
        <strain evidence="2 3">DSM 45361</strain>
    </source>
</reference>
<feature type="domain" description="Zinc finger CGNR" evidence="1">
    <location>
        <begin position="126"/>
        <end position="168"/>
    </location>
</feature>
<dbReference type="Pfam" id="PF11706">
    <property type="entry name" value="zf-CGNR"/>
    <property type="match status" value="1"/>
</dbReference>
<dbReference type="Pfam" id="PF07336">
    <property type="entry name" value="ABATE"/>
    <property type="match status" value="1"/>
</dbReference>
<dbReference type="SUPFAM" id="SSF160904">
    <property type="entry name" value="Jann2411-like"/>
    <property type="match status" value="1"/>
</dbReference>
<dbReference type="OrthoDB" id="3531194at2"/>
<dbReference type="EMBL" id="SNXZ01000004">
    <property type="protein sequence ID" value="TDP96797.1"/>
    <property type="molecule type" value="Genomic_DNA"/>
</dbReference>